<accession>A0A1P9WS50</accession>
<dbReference type="InterPro" id="IPR028994">
    <property type="entry name" value="Integrin_alpha_N"/>
</dbReference>
<evidence type="ECO:0008006" key="4">
    <source>
        <dbReference type="Google" id="ProtNLM"/>
    </source>
</evidence>
<dbReference type="InterPro" id="IPR013517">
    <property type="entry name" value="FG-GAP"/>
</dbReference>
<dbReference type="SUPFAM" id="SSF69318">
    <property type="entry name" value="Integrin alpha N-terminal domain"/>
    <property type="match status" value="1"/>
</dbReference>
<sequence>MGLYLGIVPSAPTLAEQSLLFDLSAAGRLPAKPALSQQQWQELCAYFDENAPDALTHTPNQMPVSPLFAAGASIRLADSAPAVTCIRWDAHRRCIWLADNAQRKIWLLDPQGHRLDSLAAPLPVSDICPTPSEVVVTVLGSLLPTEQKNGGAYRYRQTAKGWQMIGSSEALHRPVRSLRLSQNQLSQQRYLTAEFGFLTGQLALRDANFRVQHTLTNVSGSVGVAEADYTGDGLPDLLGLFGQGDEQLRLFEQRPGGRYREKILLRLPPVYGSTSFVSTDFDGDGRLDIAYTCGDNADYSPVPKPYHGLYLYRQQPNGSLVQKRFFANDGAYKTLPADVDHDGDTDLLTIAFFADYKRRPQQSVCYYENKGNFTFSVSSIDCHRRGRWIDADVGDVDGDGDPDVLLANCSVAGTPATPYTSRWQQSGHFTILKNLSKRVR</sequence>
<keyword evidence="3" id="KW-1185">Reference proteome</keyword>
<name>A0A1P9WS50_9BACT</name>
<dbReference type="STRING" id="1178516.AWR27_01860"/>
<dbReference type="KEGG" id="smon:AWR27_01860"/>
<proteinExistence type="predicted"/>
<dbReference type="Proteomes" id="UP000187941">
    <property type="component" value="Chromosome"/>
</dbReference>
<evidence type="ECO:0000313" key="2">
    <source>
        <dbReference type="EMBL" id="AQG78199.1"/>
    </source>
</evidence>
<dbReference type="EMBL" id="CP014263">
    <property type="protein sequence ID" value="AQG78199.1"/>
    <property type="molecule type" value="Genomic_DNA"/>
</dbReference>
<gene>
    <name evidence="2" type="ORF">AWR27_01860</name>
</gene>
<dbReference type="Gene3D" id="2.130.10.130">
    <property type="entry name" value="Integrin alpha, N-terminal"/>
    <property type="match status" value="1"/>
</dbReference>
<organism evidence="2 3">
    <name type="scientific">Spirosoma montaniterrae</name>
    <dbReference type="NCBI Taxonomy" id="1178516"/>
    <lineage>
        <taxon>Bacteria</taxon>
        <taxon>Pseudomonadati</taxon>
        <taxon>Bacteroidota</taxon>
        <taxon>Cytophagia</taxon>
        <taxon>Cytophagales</taxon>
        <taxon>Cytophagaceae</taxon>
        <taxon>Spirosoma</taxon>
    </lineage>
</organism>
<dbReference type="Pfam" id="PF13517">
    <property type="entry name" value="FG-GAP_3"/>
    <property type="match status" value="2"/>
</dbReference>
<reference evidence="2 3" key="1">
    <citation type="submission" date="2016-01" db="EMBL/GenBank/DDBJ databases">
        <authorList>
            <person name="Oliw E.H."/>
        </authorList>
    </citation>
    <scope>NUCLEOTIDE SEQUENCE [LARGE SCALE GENOMIC DNA]</scope>
    <source>
        <strain evidence="2 3">DY10</strain>
    </source>
</reference>
<keyword evidence="1" id="KW-0732">Signal</keyword>
<dbReference type="PANTHER" id="PTHR44103">
    <property type="entry name" value="PROPROTEIN CONVERTASE P"/>
    <property type="match status" value="1"/>
</dbReference>
<protein>
    <recommendedName>
        <fullName evidence="4">VCBS repeat-containing protein</fullName>
    </recommendedName>
</protein>
<evidence type="ECO:0000256" key="1">
    <source>
        <dbReference type="ARBA" id="ARBA00022729"/>
    </source>
</evidence>
<dbReference type="AlphaFoldDB" id="A0A1P9WS50"/>
<evidence type="ECO:0000313" key="3">
    <source>
        <dbReference type="Proteomes" id="UP000187941"/>
    </source>
</evidence>
<dbReference type="PANTHER" id="PTHR44103:SF1">
    <property type="entry name" value="PROPROTEIN CONVERTASE P"/>
    <property type="match status" value="1"/>
</dbReference>